<evidence type="ECO:0000256" key="5">
    <source>
        <dbReference type="ARBA" id="ARBA00016406"/>
    </source>
</evidence>
<sequence>MSREPGRAGPDGAEGAGPADVVDVLGVGFGPSNLALALAVQEHNERSPASRRLRAAFVEQQAAFGWHRGMLLEGATMQVSFLKDLVTMRDPTSPRSFLSYLQGQGRLADFINTKTMFPSRIEFHDYLEWCAADVRHLVSYGTRAVAVHPVTSPDGIVGELDVVLRDAAGDRVASRVVRTRNLVLGTGLVPWLPAGVQRGERVWHNSELLPRLARLAPAEPRRRRYVVVGAGQSAAEATAYLHDREDAAEVHSVFSRYGYSPADDTSFANRIFDPEAVDHFYAAPGEVKQMLMDYHANTNYSVVDPELIAELYRRAYQEQVHGPRRLHVHGACRVSAVRAPDPAGNGDGPGPGTDGPDIEVDVEFLPTGRAHTIAADVVVYATGYRPIDPSGLLGDVGAWCRRAGDGELLVERDYRLHTVDPLRAGIYLQGPTEHTHGISSTLLSTTAVRAGEILDSVLGHRRPAPELAVDHDGGTGEPATMGHGWGDPGVATP</sequence>
<dbReference type="AlphaFoldDB" id="A0A2U1FR85"/>
<keyword evidence="9" id="KW-0560">Oxidoreductase</keyword>
<evidence type="ECO:0000256" key="10">
    <source>
        <dbReference type="ARBA" id="ARBA00023033"/>
    </source>
</evidence>
<comment type="similarity">
    <text evidence="3">Belongs to the lysine N(6)-hydroxylase/L-ornithine N(5)-oxygenase family.</text>
</comment>
<keyword evidence="8" id="KW-0521">NADP</keyword>
<name>A0A2U1FR85_9PSEU</name>
<dbReference type="InterPro" id="IPR025700">
    <property type="entry name" value="Lys/Orn_oxygenase"/>
</dbReference>
<evidence type="ECO:0000256" key="7">
    <source>
        <dbReference type="ARBA" id="ARBA00022827"/>
    </source>
</evidence>
<evidence type="ECO:0000313" key="17">
    <source>
        <dbReference type="EMBL" id="PVZ14664.1"/>
    </source>
</evidence>
<dbReference type="Pfam" id="PF13434">
    <property type="entry name" value="Lys_Orn_oxgnase"/>
    <property type="match status" value="1"/>
</dbReference>
<evidence type="ECO:0000256" key="8">
    <source>
        <dbReference type="ARBA" id="ARBA00022857"/>
    </source>
</evidence>
<evidence type="ECO:0000256" key="3">
    <source>
        <dbReference type="ARBA" id="ARBA00007588"/>
    </source>
</evidence>
<evidence type="ECO:0000256" key="13">
    <source>
        <dbReference type="ARBA" id="ARBA00032493"/>
    </source>
</evidence>
<dbReference type="PANTHER" id="PTHR42802:SF1">
    <property type="entry name" value="L-ORNITHINE N(5)-MONOOXYGENASE"/>
    <property type="match status" value="1"/>
</dbReference>
<dbReference type="OrthoDB" id="7527071at2"/>
<protein>
    <recommendedName>
        <fullName evidence="5">L-lysine N6-monooxygenase MbtG</fullName>
        <ecNumber evidence="4">1.14.13.59</ecNumber>
    </recommendedName>
    <alternativeName>
        <fullName evidence="14">Lysine 6-N-hydroxylase</fullName>
    </alternativeName>
    <alternativeName>
        <fullName evidence="13">Lysine N6-hydroxylase</fullName>
    </alternativeName>
    <alternativeName>
        <fullName evidence="11">Lysine-N-oxygenase</fullName>
    </alternativeName>
    <alternativeName>
        <fullName evidence="12">Mycobactin synthase protein G</fullName>
    </alternativeName>
</protein>
<comment type="caution">
    <text evidence="17">The sequence shown here is derived from an EMBL/GenBank/DDBJ whole genome shotgun (WGS) entry which is preliminary data.</text>
</comment>
<dbReference type="PANTHER" id="PTHR42802">
    <property type="entry name" value="MONOOXYGENASE"/>
    <property type="match status" value="1"/>
</dbReference>
<evidence type="ECO:0000256" key="9">
    <source>
        <dbReference type="ARBA" id="ARBA00023002"/>
    </source>
</evidence>
<keyword evidence="10" id="KW-0503">Monooxygenase</keyword>
<keyword evidence="18" id="KW-1185">Reference proteome</keyword>
<evidence type="ECO:0000313" key="18">
    <source>
        <dbReference type="Proteomes" id="UP000245639"/>
    </source>
</evidence>
<gene>
    <name evidence="17" type="ORF">C8D89_101531</name>
</gene>
<feature type="region of interest" description="Disordered" evidence="16">
    <location>
        <begin position="465"/>
        <end position="493"/>
    </location>
</feature>
<dbReference type="SUPFAM" id="SSF51905">
    <property type="entry name" value="FAD/NAD(P)-binding domain"/>
    <property type="match status" value="2"/>
</dbReference>
<evidence type="ECO:0000256" key="2">
    <source>
        <dbReference type="ARBA" id="ARBA00004924"/>
    </source>
</evidence>
<organism evidence="17 18">
    <name type="scientific">Actinomycetospora cinnamomea</name>
    <dbReference type="NCBI Taxonomy" id="663609"/>
    <lineage>
        <taxon>Bacteria</taxon>
        <taxon>Bacillati</taxon>
        <taxon>Actinomycetota</taxon>
        <taxon>Actinomycetes</taxon>
        <taxon>Pseudonocardiales</taxon>
        <taxon>Pseudonocardiaceae</taxon>
        <taxon>Actinomycetospora</taxon>
    </lineage>
</organism>
<keyword evidence="7" id="KW-0274">FAD</keyword>
<evidence type="ECO:0000256" key="16">
    <source>
        <dbReference type="SAM" id="MobiDB-lite"/>
    </source>
</evidence>
<keyword evidence="6" id="KW-0285">Flavoprotein</keyword>
<dbReference type="EC" id="1.14.13.59" evidence="4"/>
<dbReference type="InterPro" id="IPR036188">
    <property type="entry name" value="FAD/NAD-bd_sf"/>
</dbReference>
<accession>A0A2U1FR85</accession>
<comment type="pathway">
    <text evidence="2">Siderophore biosynthesis.</text>
</comment>
<evidence type="ECO:0000256" key="15">
    <source>
        <dbReference type="ARBA" id="ARBA00048407"/>
    </source>
</evidence>
<evidence type="ECO:0000256" key="1">
    <source>
        <dbReference type="ARBA" id="ARBA00001974"/>
    </source>
</evidence>
<comment type="catalytic activity">
    <reaction evidence="15">
        <text>L-lysine + NADPH + O2 = N(6)-hydroxy-L-lysine + NADP(+) + H2O</text>
        <dbReference type="Rhea" id="RHEA:23228"/>
        <dbReference type="ChEBI" id="CHEBI:15377"/>
        <dbReference type="ChEBI" id="CHEBI:15379"/>
        <dbReference type="ChEBI" id="CHEBI:32551"/>
        <dbReference type="ChEBI" id="CHEBI:57783"/>
        <dbReference type="ChEBI" id="CHEBI:57820"/>
        <dbReference type="ChEBI" id="CHEBI:58349"/>
        <dbReference type="EC" id="1.14.13.59"/>
    </reaction>
</comment>
<dbReference type="Gene3D" id="3.50.50.60">
    <property type="entry name" value="FAD/NAD(P)-binding domain"/>
    <property type="match status" value="1"/>
</dbReference>
<evidence type="ECO:0000256" key="12">
    <source>
        <dbReference type="ARBA" id="ARBA00031158"/>
    </source>
</evidence>
<evidence type="ECO:0000256" key="11">
    <source>
        <dbReference type="ARBA" id="ARBA00029939"/>
    </source>
</evidence>
<dbReference type="GO" id="GO:0047091">
    <property type="term" value="F:L-lysine 6-monooxygenase (NADPH) activity"/>
    <property type="evidence" value="ECO:0007669"/>
    <property type="project" value="UniProtKB-EC"/>
</dbReference>
<evidence type="ECO:0000256" key="14">
    <source>
        <dbReference type="ARBA" id="ARBA00032738"/>
    </source>
</evidence>
<evidence type="ECO:0000256" key="4">
    <source>
        <dbReference type="ARBA" id="ARBA00013076"/>
    </source>
</evidence>
<evidence type="ECO:0000256" key="6">
    <source>
        <dbReference type="ARBA" id="ARBA00022630"/>
    </source>
</evidence>
<reference evidence="17 18" key="1">
    <citation type="submission" date="2018-04" db="EMBL/GenBank/DDBJ databases">
        <title>Genomic Encyclopedia of Type Strains, Phase IV (KMG-IV): sequencing the most valuable type-strain genomes for metagenomic binning, comparative biology and taxonomic classification.</title>
        <authorList>
            <person name="Goeker M."/>
        </authorList>
    </citation>
    <scope>NUCLEOTIDE SEQUENCE [LARGE SCALE GENOMIC DNA]</scope>
    <source>
        <strain evidence="17 18">DSM 45771</strain>
    </source>
</reference>
<feature type="region of interest" description="Disordered" evidence="16">
    <location>
        <begin position="338"/>
        <end position="357"/>
    </location>
</feature>
<proteinExistence type="inferred from homology"/>
<dbReference type="EMBL" id="QEKW01000001">
    <property type="protein sequence ID" value="PVZ14664.1"/>
    <property type="molecule type" value="Genomic_DNA"/>
</dbReference>
<comment type="cofactor">
    <cofactor evidence="1">
        <name>FAD</name>
        <dbReference type="ChEBI" id="CHEBI:57692"/>
    </cofactor>
</comment>
<dbReference type="RefSeq" id="WP_116706474.1">
    <property type="nucleotide sequence ID" value="NZ_QEKW01000001.1"/>
</dbReference>
<dbReference type="Proteomes" id="UP000245639">
    <property type="component" value="Unassembled WGS sequence"/>
</dbReference>